<reference evidence="1" key="1">
    <citation type="submission" date="2014-09" db="EMBL/GenBank/DDBJ databases">
        <authorList>
            <person name="Magalhaes I.L.F."/>
            <person name="Oliveira U."/>
            <person name="Santos F.R."/>
            <person name="Vidigal T.H.D.A."/>
            <person name="Brescovit A.D."/>
            <person name="Santos A.J."/>
        </authorList>
    </citation>
    <scope>NUCLEOTIDE SEQUENCE</scope>
    <source>
        <tissue evidence="1">Shoot tissue taken approximately 20 cm above the soil surface</tissue>
    </source>
</reference>
<protein>
    <submittedName>
        <fullName evidence="1">Uncharacterized protein</fullName>
    </submittedName>
</protein>
<name>A0A0A9AUW1_ARUDO</name>
<dbReference type="EMBL" id="GBRH01244267">
    <property type="protein sequence ID" value="JAD53628.1"/>
    <property type="molecule type" value="Transcribed_RNA"/>
</dbReference>
<accession>A0A0A9AUW1</accession>
<proteinExistence type="predicted"/>
<organism evidence="1">
    <name type="scientific">Arundo donax</name>
    <name type="common">Giant reed</name>
    <name type="synonym">Donax arundinaceus</name>
    <dbReference type="NCBI Taxonomy" id="35708"/>
    <lineage>
        <taxon>Eukaryota</taxon>
        <taxon>Viridiplantae</taxon>
        <taxon>Streptophyta</taxon>
        <taxon>Embryophyta</taxon>
        <taxon>Tracheophyta</taxon>
        <taxon>Spermatophyta</taxon>
        <taxon>Magnoliopsida</taxon>
        <taxon>Liliopsida</taxon>
        <taxon>Poales</taxon>
        <taxon>Poaceae</taxon>
        <taxon>PACMAD clade</taxon>
        <taxon>Arundinoideae</taxon>
        <taxon>Arundineae</taxon>
        <taxon>Arundo</taxon>
    </lineage>
</organism>
<evidence type="ECO:0000313" key="1">
    <source>
        <dbReference type="EMBL" id="JAD53628.1"/>
    </source>
</evidence>
<reference evidence="1" key="2">
    <citation type="journal article" date="2015" name="Data Brief">
        <title>Shoot transcriptome of the giant reed, Arundo donax.</title>
        <authorList>
            <person name="Barrero R.A."/>
            <person name="Guerrero F.D."/>
            <person name="Moolhuijzen P."/>
            <person name="Goolsby J.A."/>
            <person name="Tidwell J."/>
            <person name="Bellgard S.E."/>
            <person name="Bellgard M.I."/>
        </authorList>
    </citation>
    <scope>NUCLEOTIDE SEQUENCE</scope>
    <source>
        <tissue evidence="1">Shoot tissue taken approximately 20 cm above the soil surface</tissue>
    </source>
</reference>
<dbReference type="AlphaFoldDB" id="A0A0A9AUW1"/>
<sequence length="57" mass="6672">MMCLNCFHPPCPVLLLFTNSDLRALFLNSIPATLFKNRNCSIKLHCERKCLRHHRTC</sequence>